<sequence length="150" mass="16263">MTHLRSKLPDTLAFSIHCPVFSKEPEKRAEIQARPPEDQLVSDLVSHLQRSAVTRVIVCVIPETPTASTNTRARALVSSKLSSIAFLCVVLRSSSPPGHAYISLSGPALVGITSVSNCFECWAIVSCIISSIDSNWVLFSTSKYGAMSRE</sequence>
<protein>
    <submittedName>
        <fullName evidence="1">Uncharacterized protein</fullName>
    </submittedName>
</protein>
<accession>A0A8X6N1F2</accession>
<organism evidence="1 2">
    <name type="scientific">Nephila pilipes</name>
    <name type="common">Giant wood spider</name>
    <name type="synonym">Nephila maculata</name>
    <dbReference type="NCBI Taxonomy" id="299642"/>
    <lineage>
        <taxon>Eukaryota</taxon>
        <taxon>Metazoa</taxon>
        <taxon>Ecdysozoa</taxon>
        <taxon>Arthropoda</taxon>
        <taxon>Chelicerata</taxon>
        <taxon>Arachnida</taxon>
        <taxon>Araneae</taxon>
        <taxon>Araneomorphae</taxon>
        <taxon>Entelegynae</taxon>
        <taxon>Araneoidea</taxon>
        <taxon>Nephilidae</taxon>
        <taxon>Nephila</taxon>
    </lineage>
</organism>
<proteinExistence type="predicted"/>
<reference evidence="1" key="1">
    <citation type="submission" date="2020-08" db="EMBL/GenBank/DDBJ databases">
        <title>Multicomponent nature underlies the extraordinary mechanical properties of spider dragline silk.</title>
        <authorList>
            <person name="Kono N."/>
            <person name="Nakamura H."/>
            <person name="Mori M."/>
            <person name="Yoshida Y."/>
            <person name="Ohtoshi R."/>
            <person name="Malay A.D."/>
            <person name="Moran D.A.P."/>
            <person name="Tomita M."/>
            <person name="Numata K."/>
            <person name="Arakawa K."/>
        </authorList>
    </citation>
    <scope>NUCLEOTIDE SEQUENCE</scope>
</reference>
<evidence type="ECO:0000313" key="2">
    <source>
        <dbReference type="Proteomes" id="UP000887013"/>
    </source>
</evidence>
<dbReference type="EMBL" id="BMAW01004444">
    <property type="protein sequence ID" value="GFS88937.1"/>
    <property type="molecule type" value="Genomic_DNA"/>
</dbReference>
<evidence type="ECO:0000313" key="1">
    <source>
        <dbReference type="EMBL" id="GFS88937.1"/>
    </source>
</evidence>
<dbReference type="AlphaFoldDB" id="A0A8X6N1F2"/>
<comment type="caution">
    <text evidence="1">The sequence shown here is derived from an EMBL/GenBank/DDBJ whole genome shotgun (WGS) entry which is preliminary data.</text>
</comment>
<dbReference type="Proteomes" id="UP000887013">
    <property type="component" value="Unassembled WGS sequence"/>
</dbReference>
<gene>
    <name evidence="1" type="ORF">NPIL_369001</name>
</gene>
<name>A0A8X6N1F2_NEPPI</name>
<keyword evidence="2" id="KW-1185">Reference proteome</keyword>